<feature type="transmembrane region" description="Helical" evidence="8">
    <location>
        <begin position="95"/>
        <end position="114"/>
    </location>
</feature>
<evidence type="ECO:0000256" key="4">
    <source>
        <dbReference type="ARBA" id="ARBA00022475"/>
    </source>
</evidence>
<protein>
    <submittedName>
        <fullName evidence="10">ABC transporter permease</fullName>
    </submittedName>
</protein>
<feature type="transmembrane region" description="Helical" evidence="8">
    <location>
        <begin position="278"/>
        <end position="298"/>
    </location>
</feature>
<sequence length="307" mass="33647">MAALLPTASAGGAVSAEVPVEPPAGMRRRRWIPYALLAPGMLWLAVFFVYPVVQLFMASLWNPAGSIETGYVFDWSWSNYADAWEMFHVQFLRSLWYALITTVICLALGYPLAYAIAIKGGRWKNLMLVGVIAPFFTSYLVRTYSWKAILSDSGPVVDFLKWAHLLGPDGRLLATEFAVIAGLVYNFLPFMVLPLYASLDKLDVRLLEAARDLYHGPVRSFLRVTLPLSLPGVVAGTLLTFIPSAGDYVNANLLGGPNTQMIGSVIQSRFLVVNDYPIASALSVMLMVTILVLVTVYVSTAGTDEVV</sequence>
<dbReference type="Pfam" id="PF00528">
    <property type="entry name" value="BPD_transp_1"/>
    <property type="match status" value="1"/>
</dbReference>
<keyword evidence="11" id="KW-1185">Reference proteome</keyword>
<dbReference type="SUPFAM" id="SSF161098">
    <property type="entry name" value="MetI-like"/>
    <property type="match status" value="1"/>
</dbReference>
<feature type="transmembrane region" description="Helical" evidence="8">
    <location>
        <begin position="220"/>
        <end position="242"/>
    </location>
</feature>
<dbReference type="PANTHER" id="PTHR42929">
    <property type="entry name" value="INNER MEMBRANE ABC TRANSPORTER PERMEASE PROTEIN YDCU-RELATED-RELATED"/>
    <property type="match status" value="1"/>
</dbReference>
<evidence type="ECO:0000256" key="7">
    <source>
        <dbReference type="ARBA" id="ARBA00023136"/>
    </source>
</evidence>
<feature type="domain" description="ABC transmembrane type-1" evidence="9">
    <location>
        <begin position="91"/>
        <end position="297"/>
    </location>
</feature>
<keyword evidence="6 8" id="KW-1133">Transmembrane helix</keyword>
<evidence type="ECO:0000256" key="6">
    <source>
        <dbReference type="ARBA" id="ARBA00022989"/>
    </source>
</evidence>
<feature type="transmembrane region" description="Helical" evidence="8">
    <location>
        <begin position="177"/>
        <end position="199"/>
    </location>
</feature>
<dbReference type="EMBL" id="BONF01000040">
    <property type="protein sequence ID" value="GIF84691.1"/>
    <property type="molecule type" value="Genomic_DNA"/>
</dbReference>
<comment type="caution">
    <text evidence="10">The sequence shown here is derived from an EMBL/GenBank/DDBJ whole genome shotgun (WGS) entry which is preliminary data.</text>
</comment>
<evidence type="ECO:0000256" key="2">
    <source>
        <dbReference type="ARBA" id="ARBA00007069"/>
    </source>
</evidence>
<evidence type="ECO:0000313" key="10">
    <source>
        <dbReference type="EMBL" id="GIF84691.1"/>
    </source>
</evidence>
<dbReference type="CDD" id="cd06261">
    <property type="entry name" value="TM_PBP2"/>
    <property type="match status" value="1"/>
</dbReference>
<evidence type="ECO:0000256" key="3">
    <source>
        <dbReference type="ARBA" id="ARBA00022448"/>
    </source>
</evidence>
<keyword evidence="3 8" id="KW-0813">Transport</keyword>
<feature type="transmembrane region" description="Helical" evidence="8">
    <location>
        <begin position="126"/>
        <end position="145"/>
    </location>
</feature>
<dbReference type="RefSeq" id="WP_308442771.1">
    <property type="nucleotide sequence ID" value="NZ_BONF01000040.1"/>
</dbReference>
<dbReference type="InterPro" id="IPR000515">
    <property type="entry name" value="MetI-like"/>
</dbReference>
<evidence type="ECO:0000256" key="1">
    <source>
        <dbReference type="ARBA" id="ARBA00004651"/>
    </source>
</evidence>
<dbReference type="PROSITE" id="PS50928">
    <property type="entry name" value="ABC_TM1"/>
    <property type="match status" value="1"/>
</dbReference>
<feature type="transmembrane region" description="Helical" evidence="8">
    <location>
        <begin position="31"/>
        <end position="53"/>
    </location>
</feature>
<proteinExistence type="inferred from homology"/>
<keyword evidence="4" id="KW-1003">Cell membrane</keyword>
<evidence type="ECO:0000313" key="11">
    <source>
        <dbReference type="Proteomes" id="UP000601223"/>
    </source>
</evidence>
<dbReference type="GO" id="GO:0055085">
    <property type="term" value="P:transmembrane transport"/>
    <property type="evidence" value="ECO:0007669"/>
    <property type="project" value="InterPro"/>
</dbReference>
<organism evidence="10 11">
    <name type="scientific">Catellatospora bangladeshensis</name>
    <dbReference type="NCBI Taxonomy" id="310355"/>
    <lineage>
        <taxon>Bacteria</taxon>
        <taxon>Bacillati</taxon>
        <taxon>Actinomycetota</taxon>
        <taxon>Actinomycetes</taxon>
        <taxon>Micromonosporales</taxon>
        <taxon>Micromonosporaceae</taxon>
        <taxon>Catellatospora</taxon>
    </lineage>
</organism>
<accession>A0A8J3JPR5</accession>
<reference evidence="10 11" key="1">
    <citation type="submission" date="2021-01" db="EMBL/GenBank/DDBJ databases">
        <title>Whole genome shotgun sequence of Catellatospora bangladeshensis NBRC 107357.</title>
        <authorList>
            <person name="Komaki H."/>
            <person name="Tamura T."/>
        </authorList>
    </citation>
    <scope>NUCLEOTIDE SEQUENCE [LARGE SCALE GENOMIC DNA]</scope>
    <source>
        <strain evidence="10 11">NBRC 107357</strain>
    </source>
</reference>
<dbReference type="Gene3D" id="1.10.3720.10">
    <property type="entry name" value="MetI-like"/>
    <property type="match status" value="1"/>
</dbReference>
<gene>
    <name evidence="10" type="ORF">Cba03nite_60400</name>
</gene>
<evidence type="ECO:0000259" key="9">
    <source>
        <dbReference type="PROSITE" id="PS50928"/>
    </source>
</evidence>
<dbReference type="InterPro" id="IPR035906">
    <property type="entry name" value="MetI-like_sf"/>
</dbReference>
<dbReference type="Proteomes" id="UP000601223">
    <property type="component" value="Unassembled WGS sequence"/>
</dbReference>
<keyword evidence="5 8" id="KW-0812">Transmembrane</keyword>
<comment type="subcellular location">
    <subcellularLocation>
        <location evidence="1 8">Cell membrane</location>
        <topology evidence="1 8">Multi-pass membrane protein</topology>
    </subcellularLocation>
</comment>
<keyword evidence="7 8" id="KW-0472">Membrane</keyword>
<dbReference type="AlphaFoldDB" id="A0A8J3JPR5"/>
<comment type="similarity">
    <text evidence="2">Belongs to the binding-protein-dependent transport system permease family. CysTW subfamily.</text>
</comment>
<dbReference type="GO" id="GO:0005886">
    <property type="term" value="C:plasma membrane"/>
    <property type="evidence" value="ECO:0007669"/>
    <property type="project" value="UniProtKB-SubCell"/>
</dbReference>
<evidence type="ECO:0000256" key="8">
    <source>
        <dbReference type="RuleBase" id="RU363032"/>
    </source>
</evidence>
<evidence type="ECO:0000256" key="5">
    <source>
        <dbReference type="ARBA" id="ARBA00022692"/>
    </source>
</evidence>
<name>A0A8J3JPR5_9ACTN</name>
<dbReference type="PANTHER" id="PTHR42929:SF1">
    <property type="entry name" value="INNER MEMBRANE ABC TRANSPORTER PERMEASE PROTEIN YDCU-RELATED"/>
    <property type="match status" value="1"/>
</dbReference>